<feature type="transmembrane region" description="Helical" evidence="8">
    <location>
        <begin position="211"/>
        <end position="232"/>
    </location>
</feature>
<feature type="domain" description="Amino acid transporter transmembrane" evidence="9">
    <location>
        <begin position="56"/>
        <end position="434"/>
    </location>
</feature>
<feature type="transmembrane region" description="Helical" evidence="8">
    <location>
        <begin position="87"/>
        <end position="109"/>
    </location>
</feature>
<dbReference type="Proteomes" id="UP000449547">
    <property type="component" value="Unassembled WGS sequence"/>
</dbReference>
<keyword evidence="5" id="KW-0029">Amino-acid transport</keyword>
<evidence type="ECO:0000259" key="9">
    <source>
        <dbReference type="Pfam" id="PF01490"/>
    </source>
</evidence>
<comment type="subcellular location">
    <subcellularLocation>
        <location evidence="1">Membrane</location>
        <topology evidence="1">Multi-pass membrane protein</topology>
    </subcellularLocation>
</comment>
<feature type="transmembrane region" description="Helical" evidence="8">
    <location>
        <begin position="130"/>
        <end position="156"/>
    </location>
</feature>
<evidence type="ECO:0000313" key="11">
    <source>
        <dbReference type="Proteomes" id="UP000449547"/>
    </source>
</evidence>
<sequence>MPRTEYAAVSQQESLGSAETTSAIELDDIEPNTSHEFPLDLASDDPESVVDHSQGTSNMQMAFMNMANSILGAGIIGQPFAFKNTGLVGGILSMILLTGLIDWTLRLIVINAEKSHTQSYQDTVSKCFGMWGRLLLLLSISLFAYGGCMAFCIIIGDTIPHVLRALLPNAITAPGTALGWLFTRRVIIVVFTTFISYPLSLNRDISKLAKASGFALIGMTIIVVLAVIRAPLVENDLRGSLTTPEWTINSSIFQGVSVISFALVCHHNTIYIYNSLRNATIDKFAKITHIACFVSMLFCGLMAINGLVNFGDKTKGNLLNNFRSDDFWINIARFCFGLNMLTTFPLEIYVVRDVFKDLVVERNAEGGTGGVEMSWRQHVTVTTLLVFSSMSVSLFTCNLGIILELIGSTSASLMAYIIPPLCYVKLCYDELDKAVTPGRFSKELNRNFILYKALPSFAIVLFGFTVMIVSTAGSLTGVGSDDSHCVID</sequence>
<dbReference type="GO" id="GO:0015179">
    <property type="term" value="F:L-amino acid transmembrane transporter activity"/>
    <property type="evidence" value="ECO:0007669"/>
    <property type="project" value="TreeGrafter"/>
</dbReference>
<dbReference type="GO" id="GO:0016020">
    <property type="term" value="C:membrane"/>
    <property type="evidence" value="ECO:0007669"/>
    <property type="project" value="UniProtKB-SubCell"/>
</dbReference>
<feature type="transmembrane region" description="Helical" evidence="8">
    <location>
        <begin position="252"/>
        <end position="272"/>
    </location>
</feature>
<name>A0A642UU76_DIURU</name>
<comment type="caution">
    <text evidence="10">The sequence shown here is derived from an EMBL/GenBank/DDBJ whole genome shotgun (WGS) entry which is preliminary data.</text>
</comment>
<dbReference type="RefSeq" id="XP_034013683.1">
    <property type="nucleotide sequence ID" value="XM_034154300.1"/>
</dbReference>
<evidence type="ECO:0000256" key="7">
    <source>
        <dbReference type="ARBA" id="ARBA00023136"/>
    </source>
</evidence>
<feature type="transmembrane region" description="Helical" evidence="8">
    <location>
        <begin position="284"/>
        <end position="307"/>
    </location>
</feature>
<evidence type="ECO:0000256" key="1">
    <source>
        <dbReference type="ARBA" id="ARBA00004141"/>
    </source>
</evidence>
<dbReference type="Pfam" id="PF01490">
    <property type="entry name" value="Aa_trans"/>
    <property type="match status" value="1"/>
</dbReference>
<evidence type="ECO:0000256" key="2">
    <source>
        <dbReference type="ARBA" id="ARBA00008066"/>
    </source>
</evidence>
<dbReference type="EMBL" id="SWFT01000050">
    <property type="protein sequence ID" value="KAA8905297.1"/>
    <property type="molecule type" value="Genomic_DNA"/>
</dbReference>
<accession>A0A642UU76</accession>
<organism evidence="10 11">
    <name type="scientific">Diutina rugosa</name>
    <name type="common">Yeast</name>
    <name type="synonym">Candida rugosa</name>
    <dbReference type="NCBI Taxonomy" id="5481"/>
    <lineage>
        <taxon>Eukaryota</taxon>
        <taxon>Fungi</taxon>
        <taxon>Dikarya</taxon>
        <taxon>Ascomycota</taxon>
        <taxon>Saccharomycotina</taxon>
        <taxon>Pichiomycetes</taxon>
        <taxon>Debaryomycetaceae</taxon>
        <taxon>Diutina</taxon>
    </lineage>
</organism>
<dbReference type="PANTHER" id="PTHR22950">
    <property type="entry name" value="AMINO ACID TRANSPORTER"/>
    <property type="match status" value="1"/>
</dbReference>
<dbReference type="AlphaFoldDB" id="A0A642UU76"/>
<evidence type="ECO:0000256" key="5">
    <source>
        <dbReference type="ARBA" id="ARBA00022970"/>
    </source>
</evidence>
<evidence type="ECO:0000256" key="6">
    <source>
        <dbReference type="ARBA" id="ARBA00022989"/>
    </source>
</evidence>
<dbReference type="GO" id="GO:0005783">
    <property type="term" value="C:endoplasmic reticulum"/>
    <property type="evidence" value="ECO:0007669"/>
    <property type="project" value="TreeGrafter"/>
</dbReference>
<gene>
    <name evidence="10" type="ORF">DIURU_001725</name>
</gene>
<dbReference type="InterPro" id="IPR013057">
    <property type="entry name" value="AA_transpt_TM"/>
</dbReference>
<keyword evidence="11" id="KW-1185">Reference proteome</keyword>
<proteinExistence type="inferred from homology"/>
<reference evidence="10 11" key="1">
    <citation type="submission" date="2019-07" db="EMBL/GenBank/DDBJ databases">
        <title>Genome assembly of two rare yeast pathogens: Diutina rugosa and Trichomonascus ciferrii.</title>
        <authorList>
            <person name="Mixao V."/>
            <person name="Saus E."/>
            <person name="Hansen A."/>
            <person name="Lass-Flor C."/>
            <person name="Gabaldon T."/>
        </authorList>
    </citation>
    <scope>NUCLEOTIDE SEQUENCE [LARGE SCALE GENOMIC DNA]</scope>
    <source>
        <strain evidence="10 11">CBS 613</strain>
    </source>
</reference>
<comment type="similarity">
    <text evidence="2">Belongs to the amino acid/polyamine transporter 2 family.</text>
</comment>
<feature type="transmembrane region" description="Helical" evidence="8">
    <location>
        <begin position="62"/>
        <end position="81"/>
    </location>
</feature>
<feature type="transmembrane region" description="Helical" evidence="8">
    <location>
        <begin position="449"/>
        <end position="469"/>
    </location>
</feature>
<evidence type="ECO:0000256" key="4">
    <source>
        <dbReference type="ARBA" id="ARBA00022692"/>
    </source>
</evidence>
<keyword evidence="3" id="KW-0813">Transport</keyword>
<dbReference type="GeneID" id="54780378"/>
<feature type="transmembrane region" description="Helical" evidence="8">
    <location>
        <begin position="383"/>
        <end position="403"/>
    </location>
</feature>
<evidence type="ECO:0000313" key="10">
    <source>
        <dbReference type="EMBL" id="KAA8905297.1"/>
    </source>
</evidence>
<feature type="transmembrane region" description="Helical" evidence="8">
    <location>
        <begin position="176"/>
        <end position="199"/>
    </location>
</feature>
<protein>
    <recommendedName>
        <fullName evidence="9">Amino acid transporter transmembrane domain-containing protein</fullName>
    </recommendedName>
</protein>
<feature type="transmembrane region" description="Helical" evidence="8">
    <location>
        <begin position="327"/>
        <end position="346"/>
    </location>
</feature>
<evidence type="ECO:0000256" key="8">
    <source>
        <dbReference type="SAM" id="Phobius"/>
    </source>
</evidence>
<feature type="transmembrane region" description="Helical" evidence="8">
    <location>
        <begin position="409"/>
        <end position="428"/>
    </location>
</feature>
<keyword evidence="4 8" id="KW-0812">Transmembrane</keyword>
<keyword evidence="7 8" id="KW-0472">Membrane</keyword>
<dbReference type="OMA" id="FLFFGSQ"/>
<dbReference type="OrthoDB" id="28208at2759"/>
<evidence type="ECO:0000256" key="3">
    <source>
        <dbReference type="ARBA" id="ARBA00022448"/>
    </source>
</evidence>
<dbReference type="PANTHER" id="PTHR22950:SF458">
    <property type="entry name" value="SODIUM-COUPLED NEUTRAL AMINO ACID TRANSPORTER 11-RELATED"/>
    <property type="match status" value="1"/>
</dbReference>
<dbReference type="VEuPathDB" id="FungiDB:DIURU_001725"/>
<keyword evidence="6 8" id="KW-1133">Transmembrane helix</keyword>